<reference evidence="1" key="1">
    <citation type="submission" date="2023-08" db="EMBL/GenBank/DDBJ databases">
        <title>A de novo genome assembly of Solanum verrucosum Schlechtendal, a Mexican diploid species geographically isolated from the other diploid A-genome species in potato relatives.</title>
        <authorList>
            <person name="Hosaka K."/>
        </authorList>
    </citation>
    <scope>NUCLEOTIDE SEQUENCE</scope>
    <source>
        <tissue evidence="1">Young leaves</tissue>
    </source>
</reference>
<name>A0AAF0QQ55_SOLVR</name>
<dbReference type="EMBL" id="CP133615">
    <property type="protein sequence ID" value="WMV24716.1"/>
    <property type="molecule type" value="Genomic_DNA"/>
</dbReference>
<keyword evidence="2" id="KW-1185">Reference proteome</keyword>
<proteinExistence type="predicted"/>
<protein>
    <submittedName>
        <fullName evidence="1">Uncharacterized protein</fullName>
    </submittedName>
</protein>
<accession>A0AAF0QQ55</accession>
<organism evidence="1 2">
    <name type="scientific">Solanum verrucosum</name>
    <dbReference type="NCBI Taxonomy" id="315347"/>
    <lineage>
        <taxon>Eukaryota</taxon>
        <taxon>Viridiplantae</taxon>
        <taxon>Streptophyta</taxon>
        <taxon>Embryophyta</taxon>
        <taxon>Tracheophyta</taxon>
        <taxon>Spermatophyta</taxon>
        <taxon>Magnoliopsida</taxon>
        <taxon>eudicotyledons</taxon>
        <taxon>Gunneridae</taxon>
        <taxon>Pentapetalae</taxon>
        <taxon>asterids</taxon>
        <taxon>lamiids</taxon>
        <taxon>Solanales</taxon>
        <taxon>Solanaceae</taxon>
        <taxon>Solanoideae</taxon>
        <taxon>Solaneae</taxon>
        <taxon>Solanum</taxon>
    </lineage>
</organism>
<evidence type="ECO:0000313" key="1">
    <source>
        <dbReference type="EMBL" id="WMV24716.1"/>
    </source>
</evidence>
<dbReference type="Proteomes" id="UP001234989">
    <property type="component" value="Chromosome 4"/>
</dbReference>
<feature type="non-terminal residue" evidence="1">
    <location>
        <position position="1"/>
    </location>
</feature>
<sequence length="110" mass="12346">GSFGEVSRNRRLIRRFTLWGSSSPSCYPSTSSCSVSLGNIVLLHETIRRCTDCSFHRLFDPAPLGIRVLEQRAKCVPSANHQVCLAMLRFQLLRSFCSFLRLSAHASTKT</sequence>
<gene>
    <name evidence="1" type="ORF">MTR67_018101</name>
</gene>
<dbReference type="AlphaFoldDB" id="A0AAF0QQ55"/>
<evidence type="ECO:0000313" key="2">
    <source>
        <dbReference type="Proteomes" id="UP001234989"/>
    </source>
</evidence>